<sequence>MADGGIVASLAVHLAGALTRWAAQMDRRRKVEHLRINAAAGVTTPSRSSLCDVSFETTCSTFSLKWAVQPPTILKEVMWKIT</sequence>
<evidence type="ECO:0000313" key="2">
    <source>
        <dbReference type="EMBL" id="KIM41202.1"/>
    </source>
</evidence>
<dbReference type="HOGENOM" id="CLU_2558523_0_0_1"/>
<reference evidence="3" key="2">
    <citation type="submission" date="2015-01" db="EMBL/GenBank/DDBJ databases">
        <title>Evolutionary Origins and Diversification of the Mycorrhizal Mutualists.</title>
        <authorList>
            <consortium name="DOE Joint Genome Institute"/>
            <consortium name="Mycorrhizal Genomics Consortium"/>
            <person name="Kohler A."/>
            <person name="Kuo A."/>
            <person name="Nagy L.G."/>
            <person name="Floudas D."/>
            <person name="Copeland A."/>
            <person name="Barry K.W."/>
            <person name="Cichocki N."/>
            <person name="Veneault-Fourrey C."/>
            <person name="LaButti K."/>
            <person name="Lindquist E.A."/>
            <person name="Lipzen A."/>
            <person name="Lundell T."/>
            <person name="Morin E."/>
            <person name="Murat C."/>
            <person name="Riley R."/>
            <person name="Ohm R."/>
            <person name="Sun H."/>
            <person name="Tunlid A."/>
            <person name="Henrissat B."/>
            <person name="Grigoriev I.V."/>
            <person name="Hibbett D.S."/>
            <person name="Martin F."/>
        </authorList>
    </citation>
    <scope>NUCLEOTIDE SEQUENCE [LARGE SCALE GENOMIC DNA]</scope>
    <source>
        <strain evidence="3">h7</strain>
    </source>
</reference>
<reference evidence="2 3" key="1">
    <citation type="submission" date="2014-04" db="EMBL/GenBank/DDBJ databases">
        <authorList>
            <consortium name="DOE Joint Genome Institute"/>
            <person name="Kuo A."/>
            <person name="Gay G."/>
            <person name="Dore J."/>
            <person name="Kohler A."/>
            <person name="Nagy L.G."/>
            <person name="Floudas D."/>
            <person name="Copeland A."/>
            <person name="Barry K.W."/>
            <person name="Cichocki N."/>
            <person name="Veneault-Fourrey C."/>
            <person name="LaButti K."/>
            <person name="Lindquist E.A."/>
            <person name="Lipzen A."/>
            <person name="Lundell T."/>
            <person name="Morin E."/>
            <person name="Murat C."/>
            <person name="Sun H."/>
            <person name="Tunlid A."/>
            <person name="Henrissat B."/>
            <person name="Grigoriev I.V."/>
            <person name="Hibbett D.S."/>
            <person name="Martin F."/>
            <person name="Nordberg H.P."/>
            <person name="Cantor M.N."/>
            <person name="Hua S.X."/>
        </authorList>
    </citation>
    <scope>NUCLEOTIDE SEQUENCE [LARGE SCALE GENOMIC DNA]</scope>
    <source>
        <strain evidence="3">h7</strain>
    </source>
</reference>
<dbReference type="Proteomes" id="UP000053424">
    <property type="component" value="Unassembled WGS sequence"/>
</dbReference>
<accession>A0A0C2YJK4</accession>
<feature type="transmembrane region" description="Helical" evidence="1">
    <location>
        <begin position="6"/>
        <end position="23"/>
    </location>
</feature>
<proteinExistence type="predicted"/>
<organism evidence="2 3">
    <name type="scientific">Hebeloma cylindrosporum</name>
    <dbReference type="NCBI Taxonomy" id="76867"/>
    <lineage>
        <taxon>Eukaryota</taxon>
        <taxon>Fungi</taxon>
        <taxon>Dikarya</taxon>
        <taxon>Basidiomycota</taxon>
        <taxon>Agaricomycotina</taxon>
        <taxon>Agaricomycetes</taxon>
        <taxon>Agaricomycetidae</taxon>
        <taxon>Agaricales</taxon>
        <taxon>Agaricineae</taxon>
        <taxon>Hymenogastraceae</taxon>
        <taxon>Hebeloma</taxon>
    </lineage>
</organism>
<keyword evidence="1" id="KW-1133">Transmembrane helix</keyword>
<keyword evidence="3" id="KW-1185">Reference proteome</keyword>
<protein>
    <submittedName>
        <fullName evidence="2">Uncharacterized protein</fullName>
    </submittedName>
</protein>
<keyword evidence="1" id="KW-0472">Membrane</keyword>
<dbReference type="AlphaFoldDB" id="A0A0C2YJK4"/>
<dbReference type="EMBL" id="KN831780">
    <property type="protein sequence ID" value="KIM41202.1"/>
    <property type="molecule type" value="Genomic_DNA"/>
</dbReference>
<evidence type="ECO:0000313" key="3">
    <source>
        <dbReference type="Proteomes" id="UP000053424"/>
    </source>
</evidence>
<keyword evidence="1" id="KW-0812">Transmembrane</keyword>
<evidence type="ECO:0000256" key="1">
    <source>
        <dbReference type="SAM" id="Phobius"/>
    </source>
</evidence>
<gene>
    <name evidence="2" type="ORF">M413DRAFT_445250</name>
</gene>
<name>A0A0C2YJK4_HEBCY</name>